<protein>
    <submittedName>
        <fullName evidence="8">TM0106 family RecB-like putative nuclease</fullName>
    </submittedName>
</protein>
<evidence type="ECO:0000313" key="8">
    <source>
        <dbReference type="EMBL" id="MDK3075508.1"/>
    </source>
</evidence>
<proteinExistence type="predicted"/>
<dbReference type="SUPFAM" id="SSF53098">
    <property type="entry name" value="Ribonuclease H-like"/>
    <property type="match status" value="1"/>
</dbReference>
<dbReference type="Pfam" id="PF13087">
    <property type="entry name" value="AAA_12"/>
    <property type="match status" value="1"/>
</dbReference>
<dbReference type="PANTHER" id="PTHR43788:SF8">
    <property type="entry name" value="DNA-BINDING PROTEIN SMUBP-2"/>
    <property type="match status" value="1"/>
</dbReference>
<feature type="domain" description="PD-(D/E)XK endonuclease-like" evidence="5">
    <location>
        <begin position="103"/>
        <end position="226"/>
    </location>
</feature>
<dbReference type="InterPro" id="IPR041679">
    <property type="entry name" value="DNA2/NAM7-like_C"/>
</dbReference>
<name>A0ABT7FKB6_9RHOB</name>
<dbReference type="CDD" id="cd17934">
    <property type="entry name" value="DEXXQc_Upf1-like"/>
    <property type="match status" value="1"/>
</dbReference>
<accession>A0ABT7FKB6</accession>
<evidence type="ECO:0000256" key="3">
    <source>
        <dbReference type="ARBA" id="ARBA00022806"/>
    </source>
</evidence>
<dbReference type="InterPro" id="IPR050534">
    <property type="entry name" value="Coronavir_polyprotein_1ab"/>
</dbReference>
<organism evidence="8 9">
    <name type="scientific">Sedimentitalea xiamensis</name>
    <dbReference type="NCBI Taxonomy" id="3050037"/>
    <lineage>
        <taxon>Bacteria</taxon>
        <taxon>Pseudomonadati</taxon>
        <taxon>Pseudomonadota</taxon>
        <taxon>Alphaproteobacteria</taxon>
        <taxon>Rhodobacterales</taxon>
        <taxon>Paracoccaceae</taxon>
        <taxon>Sedimentitalea</taxon>
    </lineage>
</organism>
<sequence>MKNLNEFIQLSASDLVGHLNCAHMTELDLGVATGALKKPKVWDPLLEILRERGLRHELGFVEHLQDQGLSSQKIEGVDVTADAVAQTIAAMAAGTEIIIQAALQHGRWAGRADILRRVETPSNLGAWSYEIIDTKLARETKAGSVLQLCLYADLLREAQGIAPEYVYVVAPWSDYEPQAFRFADYAAYFRKVKAAAEAATLADAPPSLYPEPKEHCDICRWRERCETRRRDDDHLCLVAGISKTQTAELQEHGITTAAALAAMPSPMPWKPQRGSTFSYEKAREQARIQIASREAGELVYELLPIVQDIGLCILPEPSPGDIFFDIESDAFVGEHGIEYLFGYNYLDDNGEWAYTADWALDRESEKAIFERFVDFVTARQAQHPNLHIYHYASYEQGALKRLMGRYATREAEIDDFLRGNILVDLYAVVRNALRAGVESYSIKKLEPIYGYARQTDLPDANLALFSLQAALELGDIESISDEDRQTVQSYNQDDCASTVALRGWLEERRQELIDAGTDVPRPDPSEVQVSEELTERQEAIQALIVQLTDGIPADVEQRTAEQQARWVLAYLLDWHRREDKATWWEFFRLKALTPEELIDERAALSGLTFVERVETTAKGIPTDRYRFIQQDTDVRVDKTLKQAGGDDFGTSVAINNDERTIDIKKMGKTADVHPEAVYVFEKYGNKEQADALFRIGTYVAENGIEGDGSYLAARALLLREAPRLGGQPIRQASENPLDAALRIASHIDGGILPIQGPPGTGKTFTGARMICRLVERGKTVGITANSHKVIRNLLDEVVEASIEMGIDLKCIQKPKDLEPNQDRLFFAKNNGDVFSALSAGNAKVAGGTSYVWARQDAAETLDVLVVDEAAQVSLADVLAVSQSAKTLILLGDPQQLDQPTQGSHPDGTEVTSLQHVLGIEHTISDDRGMFLEETWRLHPDICAFNSELFYDAKLESKPDCQKQEIKSDGKISGNGLRFLSVPHTGNKSYSLEEAEATAALVNEILASSPTWVDRKGDERPLTPEDILIITPYNAQVFEIQQRLPGARVGTVDKFQGQEAPIAIYSMATSSYADAPRGMEFLYSANRFNVAISRAKCIAILIASPDIFEADCKTPRQMQLANAFCRYLEQCLLVA</sequence>
<feature type="domain" description="DNA2/NAM7 helicase-like C-terminal" evidence="6">
    <location>
        <begin position="927"/>
        <end position="1103"/>
    </location>
</feature>
<evidence type="ECO:0000259" key="6">
    <source>
        <dbReference type="Pfam" id="PF13087"/>
    </source>
</evidence>
<dbReference type="InterPro" id="IPR019993">
    <property type="entry name" value="RecB_nuclease_TM0106_put"/>
</dbReference>
<keyword evidence="1" id="KW-0547">Nucleotide-binding</keyword>
<comment type="caution">
    <text evidence="8">The sequence shown here is derived from an EMBL/GenBank/DDBJ whole genome shotgun (WGS) entry which is preliminary data.</text>
</comment>
<dbReference type="InterPro" id="IPR038726">
    <property type="entry name" value="PDDEXK_AddAB-type"/>
</dbReference>
<evidence type="ECO:0000313" key="9">
    <source>
        <dbReference type="Proteomes" id="UP001227126"/>
    </source>
</evidence>
<dbReference type="InterPro" id="IPR027417">
    <property type="entry name" value="P-loop_NTPase"/>
</dbReference>
<evidence type="ECO:0000256" key="4">
    <source>
        <dbReference type="ARBA" id="ARBA00022840"/>
    </source>
</evidence>
<keyword evidence="9" id="KW-1185">Reference proteome</keyword>
<keyword evidence="2" id="KW-0378">Hydrolase</keyword>
<dbReference type="InterPro" id="IPR047187">
    <property type="entry name" value="SF1_C_Upf1"/>
</dbReference>
<dbReference type="NCBIfam" id="TIGR03491">
    <property type="entry name" value="TM0106 family RecB-like putative nuclease"/>
    <property type="match status" value="1"/>
</dbReference>
<evidence type="ECO:0000256" key="2">
    <source>
        <dbReference type="ARBA" id="ARBA00022801"/>
    </source>
</evidence>
<reference evidence="8 9" key="1">
    <citation type="submission" date="2023-05" db="EMBL/GenBank/DDBJ databases">
        <title>Sedimentitalea sp. nov. JM2-8.</title>
        <authorList>
            <person name="Huang J."/>
        </authorList>
    </citation>
    <scope>NUCLEOTIDE SEQUENCE [LARGE SCALE GENOMIC DNA]</scope>
    <source>
        <strain evidence="8 9">JM2-8</strain>
    </source>
</reference>
<dbReference type="Gene3D" id="3.40.50.300">
    <property type="entry name" value="P-loop containing nucleotide triphosphate hydrolases"/>
    <property type="match status" value="2"/>
</dbReference>
<dbReference type="RefSeq" id="WP_284487434.1">
    <property type="nucleotide sequence ID" value="NZ_JASNJE010000039.1"/>
</dbReference>
<dbReference type="PANTHER" id="PTHR43788">
    <property type="entry name" value="DNA2/NAM7 HELICASE FAMILY MEMBER"/>
    <property type="match status" value="1"/>
</dbReference>
<dbReference type="Pfam" id="PF12705">
    <property type="entry name" value="PDDEXK_1"/>
    <property type="match status" value="1"/>
</dbReference>
<keyword evidence="4" id="KW-0067">ATP-binding</keyword>
<keyword evidence="3" id="KW-0347">Helicase</keyword>
<dbReference type="InterPro" id="IPR012337">
    <property type="entry name" value="RNaseH-like_sf"/>
</dbReference>
<dbReference type="CDD" id="cd18808">
    <property type="entry name" value="SF1_C_Upf1"/>
    <property type="match status" value="1"/>
</dbReference>
<dbReference type="EMBL" id="JASNJE010000039">
    <property type="protein sequence ID" value="MDK3075508.1"/>
    <property type="molecule type" value="Genomic_DNA"/>
</dbReference>
<evidence type="ECO:0000259" key="5">
    <source>
        <dbReference type="Pfam" id="PF12705"/>
    </source>
</evidence>
<dbReference type="SUPFAM" id="SSF52540">
    <property type="entry name" value="P-loop containing nucleoside triphosphate hydrolases"/>
    <property type="match status" value="1"/>
</dbReference>
<evidence type="ECO:0000259" key="7">
    <source>
        <dbReference type="Pfam" id="PF13482"/>
    </source>
</evidence>
<dbReference type="InterPro" id="IPR038720">
    <property type="entry name" value="YprB_RNase_H-like_dom"/>
</dbReference>
<dbReference type="Proteomes" id="UP001227126">
    <property type="component" value="Unassembled WGS sequence"/>
</dbReference>
<gene>
    <name evidence="8" type="ORF">QO034_20745</name>
</gene>
<dbReference type="Pfam" id="PF13604">
    <property type="entry name" value="AAA_30"/>
    <property type="match status" value="1"/>
</dbReference>
<feature type="domain" description="YprB ribonuclease H-like" evidence="7">
    <location>
        <begin position="322"/>
        <end position="505"/>
    </location>
</feature>
<dbReference type="Pfam" id="PF13482">
    <property type="entry name" value="RNase_H_2"/>
    <property type="match status" value="1"/>
</dbReference>
<evidence type="ECO:0000256" key="1">
    <source>
        <dbReference type="ARBA" id="ARBA00022741"/>
    </source>
</evidence>